<dbReference type="RefSeq" id="WP_350016354.1">
    <property type="nucleotide sequence ID" value="NZ_CP157948.1"/>
</dbReference>
<gene>
    <name evidence="1" type="ORF">ABNK63_00465</name>
</gene>
<reference evidence="1" key="1">
    <citation type="submission" date="2024-06" db="EMBL/GenBank/DDBJ databases">
        <authorList>
            <person name="Sun Y."/>
        </authorList>
    </citation>
    <scope>NUCLEOTIDE SEQUENCE</scope>
    <source>
        <strain evidence="1">IGA1.0</strain>
    </source>
</reference>
<organism evidence="1">
    <name type="scientific">Rhodanobacter sp. IGA1.0</name>
    <dbReference type="NCBI Taxonomy" id="3158582"/>
    <lineage>
        <taxon>Bacteria</taxon>
        <taxon>Pseudomonadati</taxon>
        <taxon>Pseudomonadota</taxon>
        <taxon>Gammaproteobacteria</taxon>
        <taxon>Lysobacterales</taxon>
        <taxon>Rhodanobacteraceae</taxon>
        <taxon>Rhodanobacter</taxon>
    </lineage>
</organism>
<protein>
    <submittedName>
        <fullName evidence="1">Uncharacterized protein</fullName>
    </submittedName>
</protein>
<dbReference type="AlphaFoldDB" id="A0AAU7QLE8"/>
<accession>A0AAU7QLE8</accession>
<proteinExistence type="predicted"/>
<name>A0AAU7QLE8_9GAMM</name>
<evidence type="ECO:0000313" key="1">
    <source>
        <dbReference type="EMBL" id="XBS90148.1"/>
    </source>
</evidence>
<sequence length="279" mass="31437">MDLRFGKSFHLLAQEGHLAKSALLSGFDFLLRAEANANKDGQFYAAFFQLSIGIERLLKLVVVAQHMLENNFVSPTPKQLKGDYGHDILALYASALSTREKHGLPLYSPEKQAIFVLSFLSNFAVHTRYYNLNTLSDRAKTDSPLDEWADVASDLYKGSVSAGKSESQALKLMQQLDKMPGNTGGTYQLDRTGHPMTVFDVYWRAYKIKAARPLAIWILIQALHPLYAVFDAIGMATHEIDVSTGKQVVSIPYLEEFFPFLLADKPTTLRRKRWLSIFE</sequence>
<dbReference type="EMBL" id="CP157948">
    <property type="protein sequence ID" value="XBS90148.1"/>
    <property type="molecule type" value="Genomic_DNA"/>
</dbReference>